<dbReference type="EMBL" id="HBEJ01017549">
    <property type="protein sequence ID" value="CAD8378876.1"/>
    <property type="molecule type" value="Transcribed_RNA"/>
</dbReference>
<dbReference type="InterPro" id="IPR009060">
    <property type="entry name" value="UBA-like_sf"/>
</dbReference>
<evidence type="ECO:0000313" key="2">
    <source>
        <dbReference type="EMBL" id="CAD8378876.1"/>
    </source>
</evidence>
<proteinExistence type="predicted"/>
<dbReference type="Gene3D" id="1.10.8.10">
    <property type="entry name" value="DNA helicase RuvA subunit, C-terminal domain"/>
    <property type="match status" value="1"/>
</dbReference>
<evidence type="ECO:0000259" key="1">
    <source>
        <dbReference type="PROSITE" id="PS50030"/>
    </source>
</evidence>
<dbReference type="SUPFAM" id="SSF46934">
    <property type="entry name" value="UBA-like"/>
    <property type="match status" value="1"/>
</dbReference>
<dbReference type="CDD" id="cd14291">
    <property type="entry name" value="UBA1_NUB1_like"/>
    <property type="match status" value="1"/>
</dbReference>
<organism evidence="2">
    <name type="scientific">Minutocellus polymorphus</name>
    <dbReference type="NCBI Taxonomy" id="265543"/>
    <lineage>
        <taxon>Eukaryota</taxon>
        <taxon>Sar</taxon>
        <taxon>Stramenopiles</taxon>
        <taxon>Ochrophyta</taxon>
        <taxon>Bacillariophyta</taxon>
        <taxon>Mediophyceae</taxon>
        <taxon>Cymatosirophycidae</taxon>
        <taxon>Cymatosirales</taxon>
        <taxon>Cymatosiraceae</taxon>
        <taxon>Minutocellus</taxon>
    </lineage>
</organism>
<protein>
    <recommendedName>
        <fullName evidence="1">UBA domain-containing protein</fullName>
    </recommendedName>
</protein>
<reference evidence="2" key="1">
    <citation type="submission" date="2021-01" db="EMBL/GenBank/DDBJ databases">
        <authorList>
            <person name="Corre E."/>
            <person name="Pelletier E."/>
            <person name="Niang G."/>
            <person name="Scheremetjew M."/>
            <person name="Finn R."/>
            <person name="Kale V."/>
            <person name="Holt S."/>
            <person name="Cochrane G."/>
            <person name="Meng A."/>
            <person name="Brown T."/>
            <person name="Cohen L."/>
        </authorList>
    </citation>
    <scope>NUCLEOTIDE SEQUENCE</scope>
    <source>
        <strain evidence="2">CCMP3303</strain>
    </source>
</reference>
<dbReference type="PROSITE" id="PS50030">
    <property type="entry name" value="UBA"/>
    <property type="match status" value="1"/>
</dbReference>
<dbReference type="Pfam" id="PF00627">
    <property type="entry name" value="UBA"/>
    <property type="match status" value="1"/>
</dbReference>
<name>A0A7S0AZC2_9STRA</name>
<dbReference type="AlphaFoldDB" id="A0A7S0AZC2"/>
<dbReference type="InterPro" id="IPR015940">
    <property type="entry name" value="UBA"/>
</dbReference>
<dbReference type="SMART" id="SM00165">
    <property type="entry name" value="UBA"/>
    <property type="match status" value="1"/>
</dbReference>
<accession>A0A7S0AZC2</accession>
<feature type="domain" description="UBA" evidence="1">
    <location>
        <begin position="1"/>
        <end position="41"/>
    </location>
</feature>
<gene>
    <name evidence="2" type="ORF">MPOL1434_LOCUS10254</name>
</gene>
<sequence length="291" mass="29994">MDDDTKLATLTSMGFDLDVAISALGACNGDVERAIELCLGGGVGGLVPAADTAAASSAGAGAGTAGTLLRVSDASQYTFGPDGRSACTCIALRYAERFLQTISQSAHASASTADAIVDESFLSEGLQQGVALYKTIKAGGSTSVEHMSAEEVLNNAHGKGAFANLKFDAPVRQGVLSSDPSSPLGMQAVLAGCQSESHWVAVIITKSPETIAVALPPSSSPSPSQLSGYFLLDSHPRPQLGANGSYAIAHDNMVSLGRTLSEIFPFTDLGSDVGEMMQMMYNSFDAYVLQQ</sequence>